<dbReference type="OrthoDB" id="6197188at2"/>
<organism evidence="1 2">
    <name type="scientific">Reinekea marinisedimentorum</name>
    <dbReference type="NCBI Taxonomy" id="230495"/>
    <lineage>
        <taxon>Bacteria</taxon>
        <taxon>Pseudomonadati</taxon>
        <taxon>Pseudomonadota</taxon>
        <taxon>Gammaproteobacteria</taxon>
        <taxon>Oceanospirillales</taxon>
        <taxon>Saccharospirillaceae</taxon>
        <taxon>Reinekea</taxon>
    </lineage>
</organism>
<sequence>MDENKVINLQEIKAKAAGVDPEVAEVIRQLNERFGINIDICDERLERFKHIYPALNEAAQQTHGYDLQSDDPSITAAFNRGVEVGKAQMMTDVIVCLLEQDGLIERA</sequence>
<evidence type="ECO:0000313" key="2">
    <source>
        <dbReference type="Proteomes" id="UP000295793"/>
    </source>
</evidence>
<gene>
    <name evidence="1" type="ORF">BCF53_102116</name>
</gene>
<accession>A0A4R3IBS1</accession>
<keyword evidence="2" id="KW-1185">Reference proteome</keyword>
<protein>
    <submittedName>
        <fullName evidence="1">Uncharacterized protein</fullName>
    </submittedName>
</protein>
<reference evidence="1 2" key="1">
    <citation type="submission" date="2019-03" db="EMBL/GenBank/DDBJ databases">
        <title>Genomic Encyclopedia of Archaeal and Bacterial Type Strains, Phase II (KMG-II): from individual species to whole genera.</title>
        <authorList>
            <person name="Goeker M."/>
        </authorList>
    </citation>
    <scope>NUCLEOTIDE SEQUENCE [LARGE SCALE GENOMIC DNA]</scope>
    <source>
        <strain evidence="1 2">DSM 15388</strain>
    </source>
</reference>
<dbReference type="Proteomes" id="UP000295793">
    <property type="component" value="Unassembled WGS sequence"/>
</dbReference>
<dbReference type="AlphaFoldDB" id="A0A4R3IBS1"/>
<name>A0A4R3IBS1_9GAMM</name>
<proteinExistence type="predicted"/>
<dbReference type="RefSeq" id="WP_132699712.1">
    <property type="nucleotide sequence ID" value="NZ_SLZR01000002.1"/>
</dbReference>
<dbReference type="EMBL" id="SLZR01000002">
    <property type="protein sequence ID" value="TCS43093.1"/>
    <property type="molecule type" value="Genomic_DNA"/>
</dbReference>
<comment type="caution">
    <text evidence="1">The sequence shown here is derived from an EMBL/GenBank/DDBJ whole genome shotgun (WGS) entry which is preliminary data.</text>
</comment>
<evidence type="ECO:0000313" key="1">
    <source>
        <dbReference type="EMBL" id="TCS43093.1"/>
    </source>
</evidence>